<dbReference type="InterPro" id="IPR016024">
    <property type="entry name" value="ARM-type_fold"/>
</dbReference>
<dbReference type="PANTHER" id="PTHR43806">
    <property type="entry name" value="PEPTIDASE S8"/>
    <property type="match status" value="1"/>
</dbReference>
<dbReference type="RefSeq" id="WP_379188253.1">
    <property type="nucleotide sequence ID" value="NZ_JBHSOW010000040.1"/>
</dbReference>
<evidence type="ECO:0000313" key="8">
    <source>
        <dbReference type="Proteomes" id="UP001596047"/>
    </source>
</evidence>
<dbReference type="Pfam" id="PF00082">
    <property type="entry name" value="Peptidase_S8"/>
    <property type="match status" value="1"/>
</dbReference>
<dbReference type="Gene3D" id="1.25.10.10">
    <property type="entry name" value="Leucine-rich Repeat Variant"/>
    <property type="match status" value="1"/>
</dbReference>
<evidence type="ECO:0000256" key="5">
    <source>
        <dbReference type="PROSITE-ProRule" id="PRU01240"/>
    </source>
</evidence>
<keyword evidence="8" id="KW-1185">Reference proteome</keyword>
<dbReference type="InterPro" id="IPR050131">
    <property type="entry name" value="Peptidase_S8_subtilisin-like"/>
</dbReference>
<sequence>MSWPPIRAFLNMPKHLTGKGINIAVIDSRFPHHPDIVTNERRNTYTVNTSDSNAEPQIMKQDEGPWSKGLHGLWTAAAAAGSGELSSGHYCGSAPEANLFLLQTGSFYTADDIDTKIGRALSWLKLNWGKYEIRGVVLTVVSARDTGLLPWQADPIRVLCEELAEDGLLIVSSVGNTKELTCDGPASSPSVLSVGGVIVPENGDIQDANPYHCCSGITFEGKWVPEILAPAENIVLPMPFVSEAERMNHFTAPYDELPYGYARTEGTSFSGPIILGAAACIWQAHPEWTASQVRVTMLESCYTNPLWDSLHSGLINVAAAMDFEFSHQKQSKPLSTFDHFQILKQKKVTEQLAVLGDDKEGLGYEAVLSSNIEADAAEIVNQLRTFTWHIAYQVRAASILRLSTIPDISLITELHSLLKDESKYVRMAALHVLNNLPNNWEEFTDELIRLFTDADPNIRYCTMKLATQNKNIRFVNPLILGLMNDALDQSVSTFGAACEALEAITGLSFPPTPEWKEGQCWYSDRSTEARLSIVHQWLKWEDRDLAIVN</sequence>
<dbReference type="Gene3D" id="3.40.50.200">
    <property type="entry name" value="Peptidase S8/S53 domain"/>
    <property type="match status" value="1"/>
</dbReference>
<proteinExistence type="inferred from homology"/>
<feature type="active site" description="Charge relay system" evidence="5">
    <location>
        <position position="268"/>
    </location>
</feature>
<comment type="caution">
    <text evidence="7">The sequence shown here is derived from an EMBL/GenBank/DDBJ whole genome shotgun (WGS) entry which is preliminary data.</text>
</comment>
<protein>
    <submittedName>
        <fullName evidence="7">S8 family serine peptidase</fullName>
    </submittedName>
</protein>
<feature type="domain" description="Peptidase S8/S53" evidence="6">
    <location>
        <begin position="18"/>
        <end position="301"/>
    </location>
</feature>
<feature type="active site" description="Charge relay system" evidence="5">
    <location>
        <position position="27"/>
    </location>
</feature>
<reference evidence="8" key="1">
    <citation type="journal article" date="2019" name="Int. J. Syst. Evol. Microbiol.">
        <title>The Global Catalogue of Microorganisms (GCM) 10K type strain sequencing project: providing services to taxonomists for standard genome sequencing and annotation.</title>
        <authorList>
            <consortium name="The Broad Institute Genomics Platform"/>
            <consortium name="The Broad Institute Genome Sequencing Center for Infectious Disease"/>
            <person name="Wu L."/>
            <person name="Ma J."/>
        </authorList>
    </citation>
    <scope>NUCLEOTIDE SEQUENCE [LARGE SCALE GENOMIC DNA]</scope>
    <source>
        <strain evidence="8">CGMCC 1.3240</strain>
    </source>
</reference>
<dbReference type="SUPFAM" id="SSF52743">
    <property type="entry name" value="Subtilisin-like"/>
    <property type="match status" value="1"/>
</dbReference>
<keyword evidence="4 5" id="KW-0720">Serine protease</keyword>
<dbReference type="Proteomes" id="UP001596047">
    <property type="component" value="Unassembled WGS sequence"/>
</dbReference>
<keyword evidence="2 5" id="KW-0645">Protease</keyword>
<feature type="active site" description="Charge relay system" evidence="5">
    <location>
        <position position="71"/>
    </location>
</feature>
<dbReference type="PANTHER" id="PTHR43806:SF11">
    <property type="entry name" value="CEREVISIN-RELATED"/>
    <property type="match status" value="1"/>
</dbReference>
<name>A0ABW0VYY6_9BACL</name>
<dbReference type="InterPro" id="IPR011989">
    <property type="entry name" value="ARM-like"/>
</dbReference>
<evidence type="ECO:0000256" key="3">
    <source>
        <dbReference type="ARBA" id="ARBA00022801"/>
    </source>
</evidence>
<evidence type="ECO:0000313" key="7">
    <source>
        <dbReference type="EMBL" id="MFC5649721.1"/>
    </source>
</evidence>
<evidence type="ECO:0000256" key="1">
    <source>
        <dbReference type="ARBA" id="ARBA00011073"/>
    </source>
</evidence>
<keyword evidence="3 5" id="KW-0378">Hydrolase</keyword>
<evidence type="ECO:0000256" key="2">
    <source>
        <dbReference type="ARBA" id="ARBA00022670"/>
    </source>
</evidence>
<dbReference type="InterPro" id="IPR000209">
    <property type="entry name" value="Peptidase_S8/S53_dom"/>
</dbReference>
<gene>
    <name evidence="7" type="ORF">ACFPYJ_11430</name>
</gene>
<dbReference type="InterPro" id="IPR036852">
    <property type="entry name" value="Peptidase_S8/S53_dom_sf"/>
</dbReference>
<dbReference type="PROSITE" id="PS51892">
    <property type="entry name" value="SUBTILASE"/>
    <property type="match status" value="1"/>
</dbReference>
<organism evidence="7 8">
    <name type="scientific">Paenibacillus solisilvae</name>
    <dbReference type="NCBI Taxonomy" id="2486751"/>
    <lineage>
        <taxon>Bacteria</taxon>
        <taxon>Bacillati</taxon>
        <taxon>Bacillota</taxon>
        <taxon>Bacilli</taxon>
        <taxon>Bacillales</taxon>
        <taxon>Paenibacillaceae</taxon>
        <taxon>Paenibacillus</taxon>
    </lineage>
</organism>
<accession>A0ABW0VYY6</accession>
<evidence type="ECO:0000259" key="6">
    <source>
        <dbReference type="Pfam" id="PF00082"/>
    </source>
</evidence>
<evidence type="ECO:0000256" key="4">
    <source>
        <dbReference type="ARBA" id="ARBA00022825"/>
    </source>
</evidence>
<comment type="similarity">
    <text evidence="1 5">Belongs to the peptidase S8 family.</text>
</comment>
<dbReference type="SUPFAM" id="SSF48371">
    <property type="entry name" value="ARM repeat"/>
    <property type="match status" value="1"/>
</dbReference>
<dbReference type="EMBL" id="JBHSOW010000040">
    <property type="protein sequence ID" value="MFC5649721.1"/>
    <property type="molecule type" value="Genomic_DNA"/>
</dbReference>